<feature type="transmembrane region" description="Helical" evidence="1">
    <location>
        <begin position="15"/>
        <end position="38"/>
    </location>
</feature>
<comment type="caution">
    <text evidence="2">The sequence shown here is derived from an EMBL/GenBank/DDBJ whole genome shotgun (WGS) entry which is preliminary data.</text>
</comment>
<sequence>MSSEHREPTNPFPRYVALALVAAVALGGLVFWMFTVIVHH</sequence>
<organism evidence="2 3">
    <name type="scientific">Longispora fulva</name>
    <dbReference type="NCBI Taxonomy" id="619741"/>
    <lineage>
        <taxon>Bacteria</taxon>
        <taxon>Bacillati</taxon>
        <taxon>Actinomycetota</taxon>
        <taxon>Actinomycetes</taxon>
        <taxon>Micromonosporales</taxon>
        <taxon>Micromonosporaceae</taxon>
        <taxon>Longispora</taxon>
    </lineage>
</organism>
<dbReference type="EMBL" id="JADOUF010000001">
    <property type="protein sequence ID" value="MBG6137478.1"/>
    <property type="molecule type" value="Genomic_DNA"/>
</dbReference>
<dbReference type="AlphaFoldDB" id="A0A8J7GBL3"/>
<dbReference type="Proteomes" id="UP000622552">
    <property type="component" value="Unassembled WGS sequence"/>
</dbReference>
<evidence type="ECO:0000313" key="2">
    <source>
        <dbReference type="EMBL" id="MBG6137478.1"/>
    </source>
</evidence>
<keyword evidence="1" id="KW-0472">Membrane</keyword>
<keyword evidence="1" id="KW-0812">Transmembrane</keyword>
<reference evidence="2" key="1">
    <citation type="submission" date="2020-11" db="EMBL/GenBank/DDBJ databases">
        <title>Sequencing the genomes of 1000 actinobacteria strains.</title>
        <authorList>
            <person name="Klenk H.-P."/>
        </authorList>
    </citation>
    <scope>NUCLEOTIDE SEQUENCE</scope>
    <source>
        <strain evidence="2">DSM 45356</strain>
    </source>
</reference>
<name>A0A8J7GBL3_9ACTN</name>
<keyword evidence="1" id="KW-1133">Transmembrane helix</keyword>
<proteinExistence type="predicted"/>
<evidence type="ECO:0000256" key="1">
    <source>
        <dbReference type="SAM" id="Phobius"/>
    </source>
</evidence>
<protein>
    <submittedName>
        <fullName evidence="2">Uncharacterized protein</fullName>
    </submittedName>
</protein>
<gene>
    <name evidence="2" type="ORF">IW245_003672</name>
</gene>
<keyword evidence="3" id="KW-1185">Reference proteome</keyword>
<evidence type="ECO:0000313" key="3">
    <source>
        <dbReference type="Proteomes" id="UP000622552"/>
    </source>
</evidence>
<accession>A0A8J7GBL3</accession>
<dbReference type="RefSeq" id="WP_267920099.1">
    <property type="nucleotide sequence ID" value="NZ_BONS01000020.1"/>
</dbReference>